<dbReference type="AlphaFoldDB" id="A0AAU7DQP2"/>
<dbReference type="SUPFAM" id="SSF55545">
    <property type="entry name" value="beta-N-acetylhexosaminidase-like domain"/>
    <property type="match status" value="1"/>
</dbReference>
<reference evidence="10" key="1">
    <citation type="submission" date="2023-03" db="EMBL/GenBank/DDBJ databases">
        <title>Edaphobacter sp.</title>
        <authorList>
            <person name="Huber K.J."/>
            <person name="Papendorf J."/>
            <person name="Pilke C."/>
            <person name="Bunk B."/>
            <person name="Sproeer C."/>
            <person name="Pester M."/>
        </authorList>
    </citation>
    <scope>NUCLEOTIDE SEQUENCE</scope>
    <source>
        <strain evidence="10">DSM 110680</strain>
    </source>
</reference>
<dbReference type="InterPro" id="IPR029018">
    <property type="entry name" value="Hex-like_dom2"/>
</dbReference>
<comment type="similarity">
    <text evidence="2">Belongs to the glycosyl hydrolase 20 family.</text>
</comment>
<sequence length="692" mass="76070">MRILRLAAFCIFPLGIIATSAQSTPTCADLHLLPAPRECTAVKSIPIGTAGLRIVSDRNSEDEFAAKDLEQTLKDRGIGTGKESGATIRFERESAARAKDLFEKPEEAYKIEPTSARGLIVSAETDAGIFYGAQTVKQLIRGIGKDAILLIPNIRDWPAMPHRGLSDDWSRGPLPNMDFLKREIRTLAAYKLNIFSPYFEHTFAYASTPVAAFPGGAMTPDEGRELVAYAAKYHIIIIPEQEAFGHLHHVLKFERYSTLGETPHGAVLAPGDAGSLPQIGEWFGELAKVFPGPYAHIGADETDQLGLGRTRDEVAQKGLGAVYLNFLSQIHKQLEPNHKRLLFWGDIAENSPELVGTLPKDMIAVSWHYDAKPDFTKNLEPFLKSGLETWVASGVNNWNRVYPNNNEALGNIRAFVRDGQKLGATGMLNTVWNDDGEGLFDENWFGVLFGAAAAWQPGESSEASFIASYGQAFHDDPSGKISQAQQELMAAHATLKTAGLEDAQDFYFWVDPFSPEGQQVAMKLVPVASELRLHAENAITLLAQARAAAKLDNPEALDAIELGARRIDFIGFKFTAAQECASLYAKAQTLAGDNSKWGEVSEALYTIGSNNGRLEDIRDGYSQIGQLFHDAWLLDNRPYWLANNMARYDRSAQLWVGRGNAWKNVIEHWRGTHTLPPASEVGLPAPLAPTEK</sequence>
<evidence type="ECO:0000259" key="8">
    <source>
        <dbReference type="Pfam" id="PF00728"/>
    </source>
</evidence>
<proteinExistence type="inferred from homology"/>
<feature type="active site" description="Proton donor" evidence="6">
    <location>
        <position position="301"/>
    </location>
</feature>
<protein>
    <recommendedName>
        <fullName evidence="3">beta-N-acetylhexosaminidase</fullName>
        <ecNumber evidence="3">3.2.1.52</ecNumber>
    </recommendedName>
</protein>
<name>A0AAU7DQP2_9BACT</name>
<accession>A0AAU7DQP2</accession>
<dbReference type="InterPro" id="IPR025705">
    <property type="entry name" value="Beta_hexosaminidase_sua/sub"/>
</dbReference>
<dbReference type="RefSeq" id="WP_348265232.1">
    <property type="nucleotide sequence ID" value="NZ_CP121196.1"/>
</dbReference>
<evidence type="ECO:0000256" key="7">
    <source>
        <dbReference type="SAM" id="SignalP"/>
    </source>
</evidence>
<dbReference type="PANTHER" id="PTHR22600:SF57">
    <property type="entry name" value="BETA-N-ACETYLHEXOSAMINIDASE"/>
    <property type="match status" value="1"/>
</dbReference>
<evidence type="ECO:0000256" key="3">
    <source>
        <dbReference type="ARBA" id="ARBA00012663"/>
    </source>
</evidence>
<dbReference type="GO" id="GO:0016020">
    <property type="term" value="C:membrane"/>
    <property type="evidence" value="ECO:0007669"/>
    <property type="project" value="TreeGrafter"/>
</dbReference>
<dbReference type="InterPro" id="IPR015883">
    <property type="entry name" value="Glyco_hydro_20_cat"/>
</dbReference>
<dbReference type="InterPro" id="IPR017853">
    <property type="entry name" value="GH"/>
</dbReference>
<dbReference type="PANTHER" id="PTHR22600">
    <property type="entry name" value="BETA-HEXOSAMINIDASE"/>
    <property type="match status" value="1"/>
</dbReference>
<dbReference type="Pfam" id="PF02838">
    <property type="entry name" value="Glyco_hydro_20b"/>
    <property type="match status" value="1"/>
</dbReference>
<evidence type="ECO:0000313" key="10">
    <source>
        <dbReference type="EMBL" id="XBH20009.1"/>
    </source>
</evidence>
<gene>
    <name evidence="10" type="ORF">P8935_11960</name>
</gene>
<dbReference type="GO" id="GO:0030203">
    <property type="term" value="P:glycosaminoglycan metabolic process"/>
    <property type="evidence" value="ECO:0007669"/>
    <property type="project" value="TreeGrafter"/>
</dbReference>
<keyword evidence="7" id="KW-0732">Signal</keyword>
<dbReference type="PRINTS" id="PR00738">
    <property type="entry name" value="GLHYDRLASE20"/>
</dbReference>
<evidence type="ECO:0000259" key="9">
    <source>
        <dbReference type="Pfam" id="PF02838"/>
    </source>
</evidence>
<comment type="catalytic activity">
    <reaction evidence="1">
        <text>Hydrolysis of terminal non-reducing N-acetyl-D-hexosamine residues in N-acetyl-beta-D-hexosaminides.</text>
        <dbReference type="EC" id="3.2.1.52"/>
    </reaction>
</comment>
<feature type="domain" description="Glycoside hydrolase family 20 catalytic" evidence="8">
    <location>
        <begin position="215"/>
        <end position="372"/>
    </location>
</feature>
<evidence type="ECO:0000256" key="2">
    <source>
        <dbReference type="ARBA" id="ARBA00006285"/>
    </source>
</evidence>
<evidence type="ECO:0000256" key="1">
    <source>
        <dbReference type="ARBA" id="ARBA00001231"/>
    </source>
</evidence>
<feature type="chain" id="PRO_5043660948" description="beta-N-acetylhexosaminidase" evidence="7">
    <location>
        <begin position="24"/>
        <end position="692"/>
    </location>
</feature>
<dbReference type="GO" id="GO:0005975">
    <property type="term" value="P:carbohydrate metabolic process"/>
    <property type="evidence" value="ECO:0007669"/>
    <property type="project" value="InterPro"/>
</dbReference>
<organism evidence="10">
    <name type="scientific">Telmatobacter sp. DSM 110680</name>
    <dbReference type="NCBI Taxonomy" id="3036704"/>
    <lineage>
        <taxon>Bacteria</taxon>
        <taxon>Pseudomonadati</taxon>
        <taxon>Acidobacteriota</taxon>
        <taxon>Terriglobia</taxon>
        <taxon>Terriglobales</taxon>
        <taxon>Acidobacteriaceae</taxon>
        <taxon>Telmatobacter</taxon>
    </lineage>
</organism>
<dbReference type="SUPFAM" id="SSF51445">
    <property type="entry name" value="(Trans)glycosidases"/>
    <property type="match status" value="1"/>
</dbReference>
<dbReference type="EMBL" id="CP121196">
    <property type="protein sequence ID" value="XBH20009.1"/>
    <property type="molecule type" value="Genomic_DNA"/>
</dbReference>
<dbReference type="GO" id="GO:0004563">
    <property type="term" value="F:beta-N-acetylhexosaminidase activity"/>
    <property type="evidence" value="ECO:0007669"/>
    <property type="project" value="UniProtKB-EC"/>
</dbReference>
<keyword evidence="5" id="KW-0326">Glycosidase</keyword>
<dbReference type="InterPro" id="IPR015882">
    <property type="entry name" value="HEX_bac_N"/>
</dbReference>
<evidence type="ECO:0000256" key="4">
    <source>
        <dbReference type="ARBA" id="ARBA00022801"/>
    </source>
</evidence>
<keyword evidence="4" id="KW-0378">Hydrolase</keyword>
<dbReference type="Gene3D" id="3.30.379.10">
    <property type="entry name" value="Chitobiase/beta-hexosaminidase domain 2-like"/>
    <property type="match status" value="1"/>
</dbReference>
<dbReference type="EC" id="3.2.1.52" evidence="3"/>
<evidence type="ECO:0000256" key="6">
    <source>
        <dbReference type="PIRSR" id="PIRSR625705-1"/>
    </source>
</evidence>
<evidence type="ECO:0000256" key="5">
    <source>
        <dbReference type="ARBA" id="ARBA00023295"/>
    </source>
</evidence>
<dbReference type="Pfam" id="PF00728">
    <property type="entry name" value="Glyco_hydro_20"/>
    <property type="match status" value="1"/>
</dbReference>
<dbReference type="Gene3D" id="3.20.20.80">
    <property type="entry name" value="Glycosidases"/>
    <property type="match status" value="1"/>
</dbReference>
<feature type="domain" description="Beta-hexosaminidase bacterial type N-terminal" evidence="9">
    <location>
        <begin position="31"/>
        <end position="146"/>
    </location>
</feature>
<feature type="signal peptide" evidence="7">
    <location>
        <begin position="1"/>
        <end position="23"/>
    </location>
</feature>